<evidence type="ECO:0000313" key="2">
    <source>
        <dbReference type="EMBL" id="MBC8577500.1"/>
    </source>
</evidence>
<organism evidence="2 3">
    <name type="scientific">Yanshouia hominis</name>
    <dbReference type="NCBI Taxonomy" id="2763673"/>
    <lineage>
        <taxon>Bacteria</taxon>
        <taxon>Bacillati</taxon>
        <taxon>Bacillota</taxon>
        <taxon>Clostridia</taxon>
        <taxon>Eubacteriales</taxon>
        <taxon>Oscillospiraceae</taxon>
        <taxon>Yanshouia</taxon>
    </lineage>
</organism>
<dbReference type="InterPro" id="IPR010718">
    <property type="entry name" value="DUF1294"/>
</dbReference>
<proteinExistence type="predicted"/>
<evidence type="ECO:0000313" key="3">
    <source>
        <dbReference type="Proteomes" id="UP000658131"/>
    </source>
</evidence>
<accession>A0ABR7NMB0</accession>
<protein>
    <submittedName>
        <fullName evidence="2">DUF1294 domain-containing protein</fullName>
    </submittedName>
</protein>
<keyword evidence="1" id="KW-1133">Transmembrane helix</keyword>
<dbReference type="Pfam" id="PF06961">
    <property type="entry name" value="DUF1294"/>
    <property type="match status" value="1"/>
</dbReference>
<keyword evidence="1" id="KW-0812">Transmembrane</keyword>
<keyword evidence="1" id="KW-0472">Membrane</keyword>
<sequence>MVGGGSLINFVLCAVDKCAAKAERRRIPEKRFFWVALLGGGPGLWLGMRCFHHKTLHRSFWLAAVGTTLLYGAALLWIALRMGGML</sequence>
<dbReference type="Proteomes" id="UP000658131">
    <property type="component" value="Unassembled WGS sequence"/>
</dbReference>
<feature type="transmembrane region" description="Helical" evidence="1">
    <location>
        <begin position="60"/>
        <end position="80"/>
    </location>
</feature>
<keyword evidence="3" id="KW-1185">Reference proteome</keyword>
<comment type="caution">
    <text evidence="2">The sequence shown here is derived from an EMBL/GenBank/DDBJ whole genome shotgun (WGS) entry which is preliminary data.</text>
</comment>
<gene>
    <name evidence="2" type="ORF">H8717_13950</name>
</gene>
<feature type="transmembrane region" description="Helical" evidence="1">
    <location>
        <begin position="31"/>
        <end position="48"/>
    </location>
</feature>
<dbReference type="EMBL" id="JACRTB010000034">
    <property type="protein sequence ID" value="MBC8577500.1"/>
    <property type="molecule type" value="Genomic_DNA"/>
</dbReference>
<reference evidence="2 3" key="1">
    <citation type="submission" date="2020-08" db="EMBL/GenBank/DDBJ databases">
        <title>Genome public.</title>
        <authorList>
            <person name="Liu C."/>
            <person name="Sun Q."/>
        </authorList>
    </citation>
    <scope>NUCLEOTIDE SEQUENCE [LARGE SCALE GENOMIC DNA]</scope>
    <source>
        <strain evidence="2 3">BX1</strain>
    </source>
</reference>
<name>A0ABR7NMB0_9FIRM</name>
<evidence type="ECO:0000256" key="1">
    <source>
        <dbReference type="SAM" id="Phobius"/>
    </source>
</evidence>